<evidence type="ECO:0000313" key="1">
    <source>
        <dbReference type="EMBL" id="HJB79489.1"/>
    </source>
</evidence>
<dbReference type="Proteomes" id="UP000823921">
    <property type="component" value="Unassembled WGS sequence"/>
</dbReference>
<accession>A0A9D2SAC0</accession>
<comment type="caution">
    <text evidence="1">The sequence shown here is derived from an EMBL/GenBank/DDBJ whole genome shotgun (WGS) entry which is preliminary data.</text>
</comment>
<evidence type="ECO:0000313" key="2">
    <source>
        <dbReference type="Proteomes" id="UP000823921"/>
    </source>
</evidence>
<name>A0A9D2SAC0_9FIRM</name>
<organism evidence="1 2">
    <name type="scientific">Candidatus Flavonifractor intestinigallinarum</name>
    <dbReference type="NCBI Taxonomy" id="2838586"/>
    <lineage>
        <taxon>Bacteria</taxon>
        <taxon>Bacillati</taxon>
        <taxon>Bacillota</taxon>
        <taxon>Clostridia</taxon>
        <taxon>Eubacteriales</taxon>
        <taxon>Oscillospiraceae</taxon>
        <taxon>Flavonifractor</taxon>
    </lineage>
</organism>
<reference evidence="1" key="2">
    <citation type="submission" date="2021-04" db="EMBL/GenBank/DDBJ databases">
        <authorList>
            <person name="Gilroy R."/>
        </authorList>
    </citation>
    <scope>NUCLEOTIDE SEQUENCE</scope>
    <source>
        <strain evidence="1">CHK192-8294</strain>
    </source>
</reference>
<proteinExistence type="predicted"/>
<sequence length="203" mass="22632">MDLTGPDGSVFHGADQDWFPDPWQQRAGCGPTTASLIFHYLAQQRPEFSPFRPQMGKDQAGFVDHMCRVWDYVTPRSHGLNRPEYMVEGMAAYGAAVGVPLAPSLFSFPTPRTKRPPWEQLRSFVAAGLECDCPVAFLNLDNGKIRRLDRWHWVTLIGLDGDTASIVDNGEAFTMDLRLWYDTTKTRGGFVSALGPGEEFASC</sequence>
<protein>
    <submittedName>
        <fullName evidence="1">Uncharacterized protein</fullName>
    </submittedName>
</protein>
<dbReference type="EMBL" id="DWXO01000008">
    <property type="protein sequence ID" value="HJB79489.1"/>
    <property type="molecule type" value="Genomic_DNA"/>
</dbReference>
<reference evidence="1" key="1">
    <citation type="journal article" date="2021" name="PeerJ">
        <title>Extensive microbial diversity within the chicken gut microbiome revealed by metagenomics and culture.</title>
        <authorList>
            <person name="Gilroy R."/>
            <person name="Ravi A."/>
            <person name="Getino M."/>
            <person name="Pursley I."/>
            <person name="Horton D.L."/>
            <person name="Alikhan N.F."/>
            <person name="Baker D."/>
            <person name="Gharbi K."/>
            <person name="Hall N."/>
            <person name="Watson M."/>
            <person name="Adriaenssens E.M."/>
            <person name="Foster-Nyarko E."/>
            <person name="Jarju S."/>
            <person name="Secka A."/>
            <person name="Antonio M."/>
            <person name="Oren A."/>
            <person name="Chaudhuri R.R."/>
            <person name="La Ragione R."/>
            <person name="Hildebrand F."/>
            <person name="Pallen M.J."/>
        </authorList>
    </citation>
    <scope>NUCLEOTIDE SEQUENCE</scope>
    <source>
        <strain evidence="1">CHK192-8294</strain>
    </source>
</reference>
<gene>
    <name evidence="1" type="ORF">H9712_00730</name>
</gene>
<dbReference type="AlphaFoldDB" id="A0A9D2SAC0"/>